<reference evidence="1" key="1">
    <citation type="submission" date="2018-02" db="EMBL/GenBank/DDBJ databases">
        <title>Rhizophora mucronata_Transcriptome.</title>
        <authorList>
            <person name="Meera S.P."/>
            <person name="Sreeshan A."/>
            <person name="Augustine A."/>
        </authorList>
    </citation>
    <scope>NUCLEOTIDE SEQUENCE</scope>
    <source>
        <tissue evidence="1">Leaf</tissue>
    </source>
</reference>
<evidence type="ECO:0000313" key="1">
    <source>
        <dbReference type="EMBL" id="MBX40438.1"/>
    </source>
</evidence>
<accession>A0A2P2ND96</accession>
<proteinExistence type="predicted"/>
<protein>
    <submittedName>
        <fullName evidence="1">Uncharacterized protein</fullName>
    </submittedName>
</protein>
<sequence length="16" mass="1841">MSPMHSITLNHMASRQ</sequence>
<organism evidence="1">
    <name type="scientific">Rhizophora mucronata</name>
    <name type="common">Asiatic mangrove</name>
    <dbReference type="NCBI Taxonomy" id="61149"/>
    <lineage>
        <taxon>Eukaryota</taxon>
        <taxon>Viridiplantae</taxon>
        <taxon>Streptophyta</taxon>
        <taxon>Embryophyta</taxon>
        <taxon>Tracheophyta</taxon>
        <taxon>Spermatophyta</taxon>
        <taxon>Magnoliopsida</taxon>
        <taxon>eudicotyledons</taxon>
        <taxon>Gunneridae</taxon>
        <taxon>Pentapetalae</taxon>
        <taxon>rosids</taxon>
        <taxon>fabids</taxon>
        <taxon>Malpighiales</taxon>
        <taxon>Rhizophoraceae</taxon>
        <taxon>Rhizophora</taxon>
    </lineage>
</organism>
<name>A0A2P2ND96_RHIMU</name>
<dbReference type="AlphaFoldDB" id="A0A2P2ND96"/>
<dbReference type="EMBL" id="GGEC01059954">
    <property type="protein sequence ID" value="MBX40438.1"/>
    <property type="molecule type" value="Transcribed_RNA"/>
</dbReference>